<dbReference type="GO" id="GO:0016878">
    <property type="term" value="F:acid-thiol ligase activity"/>
    <property type="evidence" value="ECO:0007669"/>
    <property type="project" value="UniProtKB-ARBA"/>
</dbReference>
<evidence type="ECO:0000256" key="1">
    <source>
        <dbReference type="SAM" id="MobiDB-lite"/>
    </source>
</evidence>
<dbReference type="InterPro" id="IPR042099">
    <property type="entry name" value="ANL_N_sf"/>
</dbReference>
<dbReference type="InterPro" id="IPR025110">
    <property type="entry name" value="AMP-bd_C"/>
</dbReference>
<protein>
    <submittedName>
        <fullName evidence="4">Acyl-CoA synthetase (AMP-forming)/AMP-acid ligase II</fullName>
    </submittedName>
</protein>
<dbReference type="Proteomes" id="UP000198797">
    <property type="component" value="Unassembled WGS sequence"/>
</dbReference>
<dbReference type="Gene3D" id="3.30.300.30">
    <property type="match status" value="1"/>
</dbReference>
<dbReference type="InterPro" id="IPR050237">
    <property type="entry name" value="ATP-dep_AMP-bd_enzyme"/>
</dbReference>
<dbReference type="STRING" id="121616.GA0070216_104359"/>
<dbReference type="OrthoDB" id="9803968at2"/>
<organism evidence="4 5">
    <name type="scientific">Micromonospora matsumotoense</name>
    <dbReference type="NCBI Taxonomy" id="121616"/>
    <lineage>
        <taxon>Bacteria</taxon>
        <taxon>Bacillati</taxon>
        <taxon>Actinomycetota</taxon>
        <taxon>Actinomycetes</taxon>
        <taxon>Micromonosporales</taxon>
        <taxon>Micromonosporaceae</taxon>
        <taxon>Micromonospora</taxon>
    </lineage>
</organism>
<dbReference type="RefSeq" id="WP_091243758.1">
    <property type="nucleotide sequence ID" value="NZ_FMCU01000004.1"/>
</dbReference>
<evidence type="ECO:0000259" key="2">
    <source>
        <dbReference type="Pfam" id="PF00501"/>
    </source>
</evidence>
<proteinExistence type="predicted"/>
<evidence type="ECO:0000313" key="5">
    <source>
        <dbReference type="Proteomes" id="UP000198797"/>
    </source>
</evidence>
<evidence type="ECO:0000259" key="3">
    <source>
        <dbReference type="Pfam" id="PF13193"/>
    </source>
</evidence>
<reference evidence="5" key="1">
    <citation type="submission" date="2016-06" db="EMBL/GenBank/DDBJ databases">
        <authorList>
            <person name="Varghese N."/>
            <person name="Submissions Spin"/>
        </authorList>
    </citation>
    <scope>NUCLEOTIDE SEQUENCE [LARGE SCALE GENOMIC DNA]</scope>
    <source>
        <strain evidence="5">DSM 44100</strain>
    </source>
</reference>
<dbReference type="Gene3D" id="3.40.50.12780">
    <property type="entry name" value="N-terminal domain of ligase-like"/>
    <property type="match status" value="1"/>
</dbReference>
<feature type="compositionally biased region" description="Basic and acidic residues" evidence="1">
    <location>
        <begin position="1"/>
        <end position="43"/>
    </location>
</feature>
<feature type="region of interest" description="Disordered" evidence="1">
    <location>
        <begin position="1"/>
        <end position="54"/>
    </location>
</feature>
<keyword evidence="5" id="KW-1185">Reference proteome</keyword>
<keyword evidence="4" id="KW-0436">Ligase</keyword>
<dbReference type="SUPFAM" id="SSF56801">
    <property type="entry name" value="Acetyl-CoA synthetase-like"/>
    <property type="match status" value="1"/>
</dbReference>
<gene>
    <name evidence="4" type="ORF">GA0070216_104359</name>
</gene>
<dbReference type="InterPro" id="IPR045851">
    <property type="entry name" value="AMP-bd_C_sf"/>
</dbReference>
<feature type="domain" description="AMP-binding enzyme C-terminal" evidence="3">
    <location>
        <begin position="442"/>
        <end position="516"/>
    </location>
</feature>
<name>A0A1C4XG92_9ACTN</name>
<dbReference type="InterPro" id="IPR000873">
    <property type="entry name" value="AMP-dep_synth/lig_dom"/>
</dbReference>
<sequence length="528" mass="54687">MPAEHDNDDRRAAEHDHADRRATEPGHHGGHDRAGRGSADRGRPGAGGLAAGGERWPQPVLRLLTTGGDRPVFEDGDRVVGAAELAELVRRVAAGLRAAGIGPGSGVALRIGVTPEALAGVLAAFTVGARVSGIRPELTPAQLDRLLASDDALLVDDTRLAALARTADDGVPLVAAGRPGDIARITWTSGSTGNPKGCAQTYAAMGAAWAPYPDRWPAAIADLAPRLGRYLVFGSLSSQVMLEYGILTLAAGGTLVAARPPGFPGMIARHRATASVITVGKLHQLVRDQRTDPVDLSSLRALLVSGSPLTASRLAEALDVLGPVVFHGYGQTETGMISMVTPAELLADPGRLASVGRAPEVVDLSIRDTAGRPATEGELFVRTPAQATAYWADPAETAEVFADGWVRTRDLARRDADGYLHLSGRVRDVIIVNANLVYAGPIERVLATDPSVAEAYVVSRPDDATGEAVHAYVVPAARQSPDAGRLRARVAAALGAAAAPKTVEVIARVPVGPSGKPDKPALGMATGG</sequence>
<dbReference type="Pfam" id="PF00501">
    <property type="entry name" value="AMP-binding"/>
    <property type="match status" value="1"/>
</dbReference>
<feature type="domain" description="AMP-dependent synthetase/ligase" evidence="2">
    <location>
        <begin position="68"/>
        <end position="391"/>
    </location>
</feature>
<evidence type="ECO:0000313" key="4">
    <source>
        <dbReference type="EMBL" id="SCF07376.1"/>
    </source>
</evidence>
<dbReference type="EMBL" id="FMCU01000004">
    <property type="protein sequence ID" value="SCF07376.1"/>
    <property type="molecule type" value="Genomic_DNA"/>
</dbReference>
<dbReference type="PROSITE" id="PS00455">
    <property type="entry name" value="AMP_BINDING"/>
    <property type="match status" value="1"/>
</dbReference>
<dbReference type="PANTHER" id="PTHR43767">
    <property type="entry name" value="LONG-CHAIN-FATTY-ACID--COA LIGASE"/>
    <property type="match status" value="1"/>
</dbReference>
<dbReference type="PANTHER" id="PTHR43767:SF1">
    <property type="entry name" value="NONRIBOSOMAL PEPTIDE SYNTHASE PES1 (EUROFUNG)-RELATED"/>
    <property type="match status" value="1"/>
</dbReference>
<dbReference type="InterPro" id="IPR020845">
    <property type="entry name" value="AMP-binding_CS"/>
</dbReference>
<accession>A0A1C4XG92</accession>
<dbReference type="Pfam" id="PF13193">
    <property type="entry name" value="AMP-binding_C"/>
    <property type="match status" value="1"/>
</dbReference>
<dbReference type="AlphaFoldDB" id="A0A1C4XG92"/>